<proteinExistence type="predicted"/>
<keyword evidence="1" id="KW-0472">Membrane</keyword>
<name>X1IIR0_9ZZZZ</name>
<accession>X1IIR0</accession>
<evidence type="ECO:0000313" key="2">
    <source>
        <dbReference type="EMBL" id="GAH81592.1"/>
    </source>
</evidence>
<keyword evidence="1" id="KW-1133">Transmembrane helix</keyword>
<organism evidence="2">
    <name type="scientific">marine sediment metagenome</name>
    <dbReference type="NCBI Taxonomy" id="412755"/>
    <lineage>
        <taxon>unclassified sequences</taxon>
        <taxon>metagenomes</taxon>
        <taxon>ecological metagenomes</taxon>
    </lineage>
</organism>
<comment type="caution">
    <text evidence="2">The sequence shown here is derived from an EMBL/GenBank/DDBJ whole genome shotgun (WGS) entry which is preliminary data.</text>
</comment>
<protein>
    <submittedName>
        <fullName evidence="2">Uncharacterized protein</fullName>
    </submittedName>
</protein>
<feature type="transmembrane region" description="Helical" evidence="1">
    <location>
        <begin position="6"/>
        <end position="24"/>
    </location>
</feature>
<sequence length="38" mass="4443">VLKPMIPFWILDIVILVSVTRGIYVRKNCRKNRTLTDA</sequence>
<dbReference type="EMBL" id="BARU01035528">
    <property type="protein sequence ID" value="GAH81592.1"/>
    <property type="molecule type" value="Genomic_DNA"/>
</dbReference>
<keyword evidence="1" id="KW-0812">Transmembrane</keyword>
<reference evidence="2" key="1">
    <citation type="journal article" date="2014" name="Front. Microbiol.">
        <title>High frequency of phylogenetically diverse reductive dehalogenase-homologous genes in deep subseafloor sedimentary metagenomes.</title>
        <authorList>
            <person name="Kawai M."/>
            <person name="Futagami T."/>
            <person name="Toyoda A."/>
            <person name="Takaki Y."/>
            <person name="Nishi S."/>
            <person name="Hori S."/>
            <person name="Arai W."/>
            <person name="Tsubouchi T."/>
            <person name="Morono Y."/>
            <person name="Uchiyama I."/>
            <person name="Ito T."/>
            <person name="Fujiyama A."/>
            <person name="Inagaki F."/>
            <person name="Takami H."/>
        </authorList>
    </citation>
    <scope>NUCLEOTIDE SEQUENCE</scope>
    <source>
        <strain evidence="2">Expedition CK06-06</strain>
    </source>
</reference>
<gene>
    <name evidence="2" type="ORF">S03H2_55599</name>
</gene>
<feature type="non-terminal residue" evidence="2">
    <location>
        <position position="1"/>
    </location>
</feature>
<evidence type="ECO:0000256" key="1">
    <source>
        <dbReference type="SAM" id="Phobius"/>
    </source>
</evidence>
<dbReference type="AlphaFoldDB" id="X1IIR0"/>